<keyword evidence="1" id="KW-1133">Transmembrane helix</keyword>
<dbReference type="STRING" id="624147.SAMN04487970_100857"/>
<keyword evidence="1" id="KW-0812">Transmembrane</keyword>
<sequence length="100" mass="11266">MTCDISKRPIAFSTKEVSYILKKNTLTFILMLLLGLVAGTLIGQLLSPYAVLSFLTKSVELTWQPKADLLVIRYDLNLHIRLNLISIVGLAAGFWLFRKL</sequence>
<evidence type="ECO:0000313" key="2">
    <source>
        <dbReference type="EMBL" id="SCW46263.1"/>
    </source>
</evidence>
<dbReference type="InterPro" id="IPR025470">
    <property type="entry name" value="DUF4321"/>
</dbReference>
<keyword evidence="1" id="KW-0472">Membrane</keyword>
<dbReference type="Proteomes" id="UP000198601">
    <property type="component" value="Unassembled WGS sequence"/>
</dbReference>
<organism evidence="2 3">
    <name type="scientific">Paenibacillus tianmuensis</name>
    <dbReference type="NCBI Taxonomy" id="624147"/>
    <lineage>
        <taxon>Bacteria</taxon>
        <taxon>Bacillati</taxon>
        <taxon>Bacillota</taxon>
        <taxon>Bacilli</taxon>
        <taxon>Bacillales</taxon>
        <taxon>Paenibacillaceae</taxon>
        <taxon>Paenibacillus</taxon>
    </lineage>
</organism>
<evidence type="ECO:0008006" key="4">
    <source>
        <dbReference type="Google" id="ProtNLM"/>
    </source>
</evidence>
<evidence type="ECO:0000256" key="1">
    <source>
        <dbReference type="SAM" id="Phobius"/>
    </source>
</evidence>
<dbReference type="EMBL" id="FMTT01000008">
    <property type="protein sequence ID" value="SCW46263.1"/>
    <property type="molecule type" value="Genomic_DNA"/>
</dbReference>
<dbReference type="Pfam" id="PF14209">
    <property type="entry name" value="DUF4321"/>
    <property type="match status" value="1"/>
</dbReference>
<evidence type="ECO:0000313" key="3">
    <source>
        <dbReference type="Proteomes" id="UP000198601"/>
    </source>
</evidence>
<feature type="transmembrane region" description="Helical" evidence="1">
    <location>
        <begin position="25"/>
        <end position="46"/>
    </location>
</feature>
<proteinExistence type="predicted"/>
<dbReference type="AlphaFoldDB" id="A0A1G4QNQ7"/>
<name>A0A1G4QNQ7_9BACL</name>
<accession>A0A1G4QNQ7</accession>
<gene>
    <name evidence="2" type="ORF">SAMN04487970_100857</name>
</gene>
<feature type="transmembrane region" description="Helical" evidence="1">
    <location>
        <begin position="78"/>
        <end position="97"/>
    </location>
</feature>
<reference evidence="3" key="1">
    <citation type="submission" date="2016-10" db="EMBL/GenBank/DDBJ databases">
        <authorList>
            <person name="Varghese N."/>
            <person name="Submissions S."/>
        </authorList>
    </citation>
    <scope>NUCLEOTIDE SEQUENCE [LARGE SCALE GENOMIC DNA]</scope>
    <source>
        <strain evidence="3">CGMCC 1.8946</strain>
    </source>
</reference>
<protein>
    <recommendedName>
        <fullName evidence="4">DUF4321 domain-containing protein</fullName>
    </recommendedName>
</protein>
<keyword evidence="3" id="KW-1185">Reference proteome</keyword>